<proteinExistence type="predicted"/>
<dbReference type="CDD" id="cd01115">
    <property type="entry name" value="SLC13_permease"/>
    <property type="match status" value="1"/>
</dbReference>
<reference evidence="1 2" key="1">
    <citation type="submission" date="2024-06" db="EMBL/GenBank/DDBJ databases">
        <authorList>
            <person name="Li F."/>
        </authorList>
    </citation>
    <scope>NUCLEOTIDE SEQUENCE [LARGE SCALE GENOMIC DNA]</scope>
    <source>
        <strain evidence="1 2">GXAS 311</strain>
    </source>
</reference>
<evidence type="ECO:0000313" key="1">
    <source>
        <dbReference type="EMBL" id="MET1256080.1"/>
    </source>
</evidence>
<accession>A0ABV2BVW3</accession>
<organism evidence="1 2">
    <name type="scientific">Aliikangiella maris</name>
    <dbReference type="NCBI Taxonomy" id="3162458"/>
    <lineage>
        <taxon>Bacteria</taxon>
        <taxon>Pseudomonadati</taxon>
        <taxon>Pseudomonadota</taxon>
        <taxon>Gammaproteobacteria</taxon>
        <taxon>Oceanospirillales</taxon>
        <taxon>Pleioneaceae</taxon>
        <taxon>Aliikangiella</taxon>
    </lineage>
</organism>
<evidence type="ECO:0000313" key="2">
    <source>
        <dbReference type="Proteomes" id="UP001548189"/>
    </source>
</evidence>
<dbReference type="EMBL" id="JBEVCJ010000016">
    <property type="protein sequence ID" value="MET1256080.1"/>
    <property type="molecule type" value="Genomic_DNA"/>
</dbReference>
<dbReference type="Proteomes" id="UP001548189">
    <property type="component" value="Unassembled WGS sequence"/>
</dbReference>
<keyword evidence="2" id="KW-1185">Reference proteome</keyword>
<dbReference type="Pfam" id="PF03600">
    <property type="entry name" value="CitMHS"/>
    <property type="match status" value="1"/>
</dbReference>
<protein>
    <submittedName>
        <fullName evidence="1">SLC13 family permease</fullName>
    </submittedName>
</protein>
<dbReference type="PANTHER" id="PTHR10283">
    <property type="entry name" value="SOLUTE CARRIER FAMILY 13 MEMBER"/>
    <property type="match status" value="1"/>
</dbReference>
<sequence>MNNIKSTMLWFAPLISLLLAVLLYWLGFERNIIIVAAVTIVCAIWWIFEPLPIPITSLLPLAIFPMTGVLSSSQTAQAYGHPLILLLLGGFILSQSMSYSGAHRRIALHMIHLFGGSSPKHLVMGFMAAAAVLSMWISNTATTLMLLPVALATLENVKDKRLTTTLLLGIAYAASVGGIGTPIGTPPNMLFLSTYQEATGHSLGFLEWMKWGIPLVVLFIPIMMLWLTRNIKSGEKIEVPAVGQWSTIEKRVMWVFAVTALLWITRQEPFGGWRALVGLPNVNDATIALLACVAMFIIPDGKEGRLLDWKTANQIPWGVLLLFAGGICIAKAFAASGLSELIGGQLSAVTTLPIILLIITIALSVTFLTEITSNTATTALLMPILASAALSAQIEPALIMLPAAMSASCAFMLPVATAPNAVIYGSEKITVQQMIKNGFALNLIGTALTTLVCYFTI</sequence>
<dbReference type="InterPro" id="IPR004680">
    <property type="entry name" value="Cit_transptr-like_dom"/>
</dbReference>
<dbReference type="PANTHER" id="PTHR10283:SF82">
    <property type="entry name" value="SOLUTE CARRIER FAMILY 13 MEMBER 2"/>
    <property type="match status" value="1"/>
</dbReference>
<comment type="caution">
    <text evidence="1">The sequence shown here is derived from an EMBL/GenBank/DDBJ whole genome shotgun (WGS) entry which is preliminary data.</text>
</comment>
<dbReference type="InterPro" id="IPR001898">
    <property type="entry name" value="SLC13A/DASS"/>
</dbReference>
<name>A0ABV2BVW3_9GAMM</name>
<dbReference type="NCBIfam" id="TIGR00785">
    <property type="entry name" value="dass"/>
    <property type="match status" value="1"/>
</dbReference>
<gene>
    <name evidence="1" type="ORF">ABVT43_13150</name>
</gene>